<dbReference type="SUPFAM" id="SSF55957">
    <property type="entry name" value="Phosphoglucomutase, C-terminal domain"/>
    <property type="match status" value="1"/>
</dbReference>
<dbReference type="InterPro" id="IPR005845">
    <property type="entry name" value="A-D-PHexomutase_a/b/a-II"/>
</dbReference>
<evidence type="ECO:0000256" key="5">
    <source>
        <dbReference type="ARBA" id="ARBA00022842"/>
    </source>
</evidence>
<feature type="domain" description="Alpha-D-phosphohexomutase alpha/beta/alpha" evidence="11">
    <location>
        <begin position="254"/>
        <end position="354"/>
    </location>
</feature>
<dbReference type="Gene3D" id="3.30.310.50">
    <property type="entry name" value="Alpha-D-phosphohexomutase, C-terminal domain"/>
    <property type="match status" value="1"/>
</dbReference>
<evidence type="ECO:0000256" key="4">
    <source>
        <dbReference type="ARBA" id="ARBA00022723"/>
    </source>
</evidence>
<dbReference type="InterPro" id="IPR005844">
    <property type="entry name" value="A-D-PHexomutase_a/b/a-I"/>
</dbReference>
<comment type="similarity">
    <text evidence="2 7">Belongs to the phosphohexose mutase family.</text>
</comment>
<keyword evidence="3" id="KW-0597">Phosphoprotein</keyword>
<evidence type="ECO:0000256" key="3">
    <source>
        <dbReference type="ARBA" id="ARBA00022553"/>
    </source>
</evidence>
<keyword evidence="5 7" id="KW-0460">Magnesium</keyword>
<name>A0A1F8GS31_9BACT</name>
<feature type="domain" description="Alpha-D-phosphohexomutase C-terminal" evidence="8">
    <location>
        <begin position="381"/>
        <end position="435"/>
    </location>
</feature>
<proteinExistence type="inferred from homology"/>
<evidence type="ECO:0008006" key="14">
    <source>
        <dbReference type="Google" id="ProtNLM"/>
    </source>
</evidence>
<dbReference type="InterPro" id="IPR005841">
    <property type="entry name" value="Alpha-D-phosphohexomutase_SF"/>
</dbReference>
<keyword evidence="4 7" id="KW-0479">Metal-binding</keyword>
<dbReference type="GO" id="GO:0016868">
    <property type="term" value="F:intramolecular phosphotransferase activity"/>
    <property type="evidence" value="ECO:0007669"/>
    <property type="project" value="InterPro"/>
</dbReference>
<dbReference type="GO" id="GO:0005975">
    <property type="term" value="P:carbohydrate metabolic process"/>
    <property type="evidence" value="ECO:0007669"/>
    <property type="project" value="InterPro"/>
</dbReference>
<dbReference type="PROSITE" id="PS00710">
    <property type="entry name" value="PGM_PMM"/>
    <property type="match status" value="1"/>
</dbReference>
<dbReference type="PANTHER" id="PTHR43771">
    <property type="entry name" value="PHOSPHOMANNOMUTASE"/>
    <property type="match status" value="1"/>
</dbReference>
<dbReference type="Pfam" id="PF02880">
    <property type="entry name" value="PGM_PMM_III"/>
    <property type="match status" value="1"/>
</dbReference>
<protein>
    <recommendedName>
        <fullName evidence="14">Phosphomannomutase/phosphoglucomutase</fullName>
    </recommendedName>
</protein>
<sequence length="440" mass="49289">MDSIFKAYDVRGKYPDELNEETAFKIGDATAIFLKAKKLVVGWDGRTSSETLAQKVIEGIITAGCDVISIDRTTTPLFYFSVNTFSADGGIMITASHNPPEYNGFKIVGPRSMDIGRENGLEEIEKLMEAKRLPAAKGRIDHQKLIDNYINFLVEISGADKEDFSRMRMVADASNGMASLVLANLFSKINVSVVSMFFDIDGRFPNHSSDISQAQNLDLLRKNVISSGSVLGVAFDGDGDRIALVDEKGNIIWPDRILGLLFKYLGRPKTVYDLRISKSIKALMGSRGIVSKVGRTHMQKAMRENDAAIGGELTGHFFFKELRYSESAALAMLYMMVILNRSQQPLSKIIKPLMKYAHSGEISIATSDSPLATSEIFKMLKNKYHDGRLNELDGITVEYPDWWFNLRVSNTEPVLRLVVEAETRFQMEEKQKELLELLRQ</sequence>
<evidence type="ECO:0000259" key="9">
    <source>
        <dbReference type="Pfam" id="PF02878"/>
    </source>
</evidence>
<evidence type="ECO:0000256" key="2">
    <source>
        <dbReference type="ARBA" id="ARBA00010231"/>
    </source>
</evidence>
<comment type="caution">
    <text evidence="12">The sequence shown here is derived from an EMBL/GenBank/DDBJ whole genome shotgun (WGS) entry which is preliminary data.</text>
</comment>
<dbReference type="AlphaFoldDB" id="A0A1F8GS31"/>
<dbReference type="Pfam" id="PF00408">
    <property type="entry name" value="PGM_PMM_IV"/>
    <property type="match status" value="1"/>
</dbReference>
<dbReference type="Pfam" id="PF02879">
    <property type="entry name" value="PGM_PMM_II"/>
    <property type="match status" value="1"/>
</dbReference>
<organism evidence="12 13">
    <name type="scientific">Candidatus Yanofskybacteria bacterium RIFCSPLOWO2_01_FULL_49_17</name>
    <dbReference type="NCBI Taxonomy" id="1802700"/>
    <lineage>
        <taxon>Bacteria</taxon>
        <taxon>Candidatus Yanofskyibacteriota</taxon>
    </lineage>
</organism>
<dbReference type="InterPro" id="IPR005846">
    <property type="entry name" value="A-D-PHexomutase_a/b/a-III"/>
</dbReference>
<dbReference type="Pfam" id="PF02878">
    <property type="entry name" value="PGM_PMM_I"/>
    <property type="match status" value="1"/>
</dbReference>
<dbReference type="InterPro" id="IPR005843">
    <property type="entry name" value="A-D-PHexomutase_C"/>
</dbReference>
<evidence type="ECO:0000313" key="12">
    <source>
        <dbReference type="EMBL" id="OGN28234.1"/>
    </source>
</evidence>
<dbReference type="Gene3D" id="3.40.120.10">
    <property type="entry name" value="Alpha-D-Glucose-1,6-Bisphosphate, subunit A, domain 3"/>
    <property type="match status" value="3"/>
</dbReference>
<feature type="domain" description="Alpha-D-phosphohexomutase alpha/beta/alpha" evidence="10">
    <location>
        <begin position="148"/>
        <end position="249"/>
    </location>
</feature>
<dbReference type="PANTHER" id="PTHR43771:SF1">
    <property type="entry name" value="PHOSPHOMANNOMUTASE"/>
    <property type="match status" value="1"/>
</dbReference>
<dbReference type="SUPFAM" id="SSF53738">
    <property type="entry name" value="Phosphoglucomutase, first 3 domains"/>
    <property type="match status" value="3"/>
</dbReference>
<evidence type="ECO:0000256" key="1">
    <source>
        <dbReference type="ARBA" id="ARBA00001946"/>
    </source>
</evidence>
<evidence type="ECO:0000256" key="6">
    <source>
        <dbReference type="ARBA" id="ARBA00023235"/>
    </source>
</evidence>
<comment type="cofactor">
    <cofactor evidence="1">
        <name>Mg(2+)</name>
        <dbReference type="ChEBI" id="CHEBI:18420"/>
    </cofactor>
</comment>
<dbReference type="InterPro" id="IPR016055">
    <property type="entry name" value="A-D-PHexomutase_a/b/a-I/II/III"/>
</dbReference>
<reference evidence="12 13" key="1">
    <citation type="journal article" date="2016" name="Nat. Commun.">
        <title>Thousands of microbial genomes shed light on interconnected biogeochemical processes in an aquifer system.</title>
        <authorList>
            <person name="Anantharaman K."/>
            <person name="Brown C.T."/>
            <person name="Hug L.A."/>
            <person name="Sharon I."/>
            <person name="Castelle C.J."/>
            <person name="Probst A.J."/>
            <person name="Thomas B.C."/>
            <person name="Singh A."/>
            <person name="Wilkins M.J."/>
            <person name="Karaoz U."/>
            <person name="Brodie E.L."/>
            <person name="Williams K.H."/>
            <person name="Hubbard S.S."/>
            <person name="Banfield J.F."/>
        </authorList>
    </citation>
    <scope>NUCLEOTIDE SEQUENCE [LARGE SCALE GENOMIC DNA]</scope>
</reference>
<dbReference type="PRINTS" id="PR00509">
    <property type="entry name" value="PGMPMM"/>
</dbReference>
<accession>A0A1F8GS31</accession>
<keyword evidence="6" id="KW-0413">Isomerase</keyword>
<feature type="domain" description="Alpha-D-phosphohexomutase alpha/beta/alpha" evidence="9">
    <location>
        <begin position="4"/>
        <end position="131"/>
    </location>
</feature>
<evidence type="ECO:0000256" key="7">
    <source>
        <dbReference type="RuleBase" id="RU004326"/>
    </source>
</evidence>
<dbReference type="EMBL" id="MGKO01000002">
    <property type="protein sequence ID" value="OGN28234.1"/>
    <property type="molecule type" value="Genomic_DNA"/>
</dbReference>
<evidence type="ECO:0000259" key="10">
    <source>
        <dbReference type="Pfam" id="PF02879"/>
    </source>
</evidence>
<evidence type="ECO:0000313" key="13">
    <source>
        <dbReference type="Proteomes" id="UP000178444"/>
    </source>
</evidence>
<dbReference type="InterPro" id="IPR036900">
    <property type="entry name" value="A-D-PHexomutase_C_sf"/>
</dbReference>
<evidence type="ECO:0000259" key="8">
    <source>
        <dbReference type="Pfam" id="PF00408"/>
    </source>
</evidence>
<evidence type="ECO:0000259" key="11">
    <source>
        <dbReference type="Pfam" id="PF02880"/>
    </source>
</evidence>
<dbReference type="GO" id="GO:0000287">
    <property type="term" value="F:magnesium ion binding"/>
    <property type="evidence" value="ECO:0007669"/>
    <property type="project" value="InterPro"/>
</dbReference>
<gene>
    <name evidence="12" type="ORF">A2941_02320</name>
</gene>
<dbReference type="Proteomes" id="UP000178444">
    <property type="component" value="Unassembled WGS sequence"/>
</dbReference>
<dbReference type="InterPro" id="IPR016066">
    <property type="entry name" value="A-D-PHexomutase_CS"/>
</dbReference>
<dbReference type="CDD" id="cd03089">
    <property type="entry name" value="PMM_PGM"/>
    <property type="match status" value="1"/>
</dbReference>